<dbReference type="Pfam" id="PF12396">
    <property type="entry name" value="DUF3659"/>
    <property type="match status" value="4"/>
</dbReference>
<name>A0A0M8PG46_9EURO</name>
<keyword evidence="3" id="KW-1185">Reference proteome</keyword>
<proteinExistence type="predicted"/>
<dbReference type="AlphaFoldDB" id="A0A0M8PG46"/>
<evidence type="ECO:0000256" key="1">
    <source>
        <dbReference type="SAM" id="MobiDB-lite"/>
    </source>
</evidence>
<dbReference type="STRING" id="229535.A0A0M8PG46"/>
<protein>
    <submittedName>
        <fullName evidence="2">Uncharacterized protein</fullName>
    </submittedName>
</protein>
<gene>
    <name evidence="2" type="ORF">ACN38_g1028</name>
</gene>
<feature type="region of interest" description="Disordered" evidence="1">
    <location>
        <begin position="41"/>
        <end position="117"/>
    </location>
</feature>
<dbReference type="EMBL" id="LHQQ01000010">
    <property type="protein sequence ID" value="KOS47964.1"/>
    <property type="molecule type" value="Genomic_DNA"/>
</dbReference>
<evidence type="ECO:0000313" key="3">
    <source>
        <dbReference type="Proteomes" id="UP000037696"/>
    </source>
</evidence>
<comment type="caution">
    <text evidence="2">The sequence shown here is derived from an EMBL/GenBank/DDBJ whole genome shotgun (WGS) entry which is preliminary data.</text>
</comment>
<dbReference type="InterPro" id="IPR022124">
    <property type="entry name" value="DUF3659"/>
</dbReference>
<dbReference type="PANTHER" id="PTHR39461:SF1">
    <property type="entry name" value="LEA DOMAIN PROTEIN (AFU_ORTHOLOGUE AFUA_8G04920)"/>
    <property type="match status" value="1"/>
</dbReference>
<dbReference type="OrthoDB" id="3937590at2759"/>
<feature type="compositionally biased region" description="Basic and acidic residues" evidence="1">
    <location>
        <begin position="44"/>
        <end position="57"/>
    </location>
</feature>
<sequence length="462" mass="49426">MISANDFQAPCLVMTRLYSVQTEQAKRAVDSVADDVSVLEGNVDETKSAADDAKDTAENGNIDLEDNVERAKDTAEDAGENAGGGGADTFDEKVEGTKATAEDTTEQPKETAEDAVEDVDQEIPRLETLEDWSLGAPLDDKGQLWDTRGNVIGQAKALTVEEEDDEEGPFSGLEGLGDAKKLSGRDVGEMLDRKANVVGRAQRLEPAKEPEEEEVRPYFSAVNSLSCNKAGYVIGPDGYPIARVVEGNPKQLAGKKIEDGEIYDGKKVQPEGLFAGIESLFVTKDGFVEDDEGSIVGRLIEGDAKKVRGLAVDEHGEITDKYGNVKGRVEPYEPPPEEGPVEEDLSILKGKVVNKAGNVVDPATGAVVGRIVEGDKRLAGCKVDGKGQIWGDNGKVAGRAELIPGAEQHKAEGPFYGFDNAVVGNDGIIQRGEKMIGRLMEGDAKRLLGRKVDEDGDVLDKD</sequence>
<evidence type="ECO:0000313" key="2">
    <source>
        <dbReference type="EMBL" id="KOS47964.1"/>
    </source>
</evidence>
<reference evidence="2 3" key="1">
    <citation type="submission" date="2015-08" db="EMBL/GenBank/DDBJ databases">
        <title>Genome sequencing of Penicillium nordicum.</title>
        <authorList>
            <person name="Nguyen H.D."/>
            <person name="Seifert K.A."/>
        </authorList>
    </citation>
    <scope>NUCLEOTIDE SEQUENCE [LARGE SCALE GENOMIC DNA]</scope>
    <source>
        <strain evidence="2 3">DAOMC 185683</strain>
    </source>
</reference>
<accession>A0A0M8PG46</accession>
<dbReference type="Proteomes" id="UP000037696">
    <property type="component" value="Unassembled WGS sequence"/>
</dbReference>
<organism evidence="2 3">
    <name type="scientific">Penicillium nordicum</name>
    <dbReference type="NCBI Taxonomy" id="229535"/>
    <lineage>
        <taxon>Eukaryota</taxon>
        <taxon>Fungi</taxon>
        <taxon>Dikarya</taxon>
        <taxon>Ascomycota</taxon>
        <taxon>Pezizomycotina</taxon>
        <taxon>Eurotiomycetes</taxon>
        <taxon>Eurotiomycetidae</taxon>
        <taxon>Eurotiales</taxon>
        <taxon>Aspergillaceae</taxon>
        <taxon>Penicillium</taxon>
    </lineage>
</organism>
<dbReference type="PANTHER" id="PTHR39461">
    <property type="entry name" value="LEA DOMAIN PROTEIN (AFU_ORTHOLOGUE AFUA_8G04920)"/>
    <property type="match status" value="1"/>
</dbReference>